<evidence type="ECO:0000313" key="2">
    <source>
        <dbReference type="EMBL" id="MBS7526521.1"/>
    </source>
</evidence>
<reference evidence="2 3" key="1">
    <citation type="submission" date="2021-05" db="EMBL/GenBank/DDBJ databases">
        <title>Fusibacter ferrireducens sp. nov., an anaerobic, sulfur- and Fe-reducing bacterium isolated from the mangrove sediment.</title>
        <authorList>
            <person name="Qiu D."/>
        </authorList>
    </citation>
    <scope>NUCLEOTIDE SEQUENCE [LARGE SCALE GENOMIC DNA]</scope>
    <source>
        <strain evidence="2 3">DSM 12116</strain>
    </source>
</reference>
<proteinExistence type="predicted"/>
<dbReference type="Proteomes" id="UP000746471">
    <property type="component" value="Unassembled WGS sequence"/>
</dbReference>
<dbReference type="PROSITE" id="PS50889">
    <property type="entry name" value="S4"/>
    <property type="match status" value="1"/>
</dbReference>
<dbReference type="Gene3D" id="3.10.290.10">
    <property type="entry name" value="RNA-binding S4 domain"/>
    <property type="match status" value="1"/>
</dbReference>
<protein>
    <submittedName>
        <fullName evidence="2">RNA-binding S4 domain-containing protein</fullName>
    </submittedName>
</protein>
<comment type="caution">
    <text evidence="2">The sequence shown here is derived from an EMBL/GenBank/DDBJ whole genome shotgun (WGS) entry which is preliminary data.</text>
</comment>
<dbReference type="EMBL" id="JAHBCL010000011">
    <property type="protein sequence ID" value="MBS7526521.1"/>
    <property type="molecule type" value="Genomic_DNA"/>
</dbReference>
<dbReference type="RefSeq" id="WP_213236383.1">
    <property type="nucleotide sequence ID" value="NZ_JAHBCL010000011.1"/>
</dbReference>
<gene>
    <name evidence="2" type="ORF">KHM83_07510</name>
</gene>
<keyword evidence="1" id="KW-0694">RNA-binding</keyword>
<sequence length="80" mass="8898">MQIVEIKTPFIKLDQLLKYAAIVDSGGFAKLLITEGYVTINQTPCLERGKKVRDGDVVEVIIPNDNGEIETQIVLKIQGR</sequence>
<organism evidence="2 3">
    <name type="scientific">Fusibacter paucivorans</name>
    <dbReference type="NCBI Taxonomy" id="76009"/>
    <lineage>
        <taxon>Bacteria</taxon>
        <taxon>Bacillati</taxon>
        <taxon>Bacillota</taxon>
        <taxon>Clostridia</taxon>
        <taxon>Eubacteriales</taxon>
        <taxon>Eubacteriales Family XII. Incertae Sedis</taxon>
        <taxon>Fusibacter</taxon>
    </lineage>
</organism>
<name>A0ABS5PQ71_9FIRM</name>
<dbReference type="CDD" id="cd00165">
    <property type="entry name" value="S4"/>
    <property type="match status" value="1"/>
</dbReference>
<dbReference type="InterPro" id="IPR036986">
    <property type="entry name" value="S4_RNA-bd_sf"/>
</dbReference>
<evidence type="ECO:0000313" key="3">
    <source>
        <dbReference type="Proteomes" id="UP000746471"/>
    </source>
</evidence>
<dbReference type="Pfam" id="PF13275">
    <property type="entry name" value="S4_2"/>
    <property type="match status" value="1"/>
</dbReference>
<dbReference type="SUPFAM" id="SSF55174">
    <property type="entry name" value="Alpha-L RNA-binding motif"/>
    <property type="match status" value="1"/>
</dbReference>
<accession>A0ABS5PQ71</accession>
<keyword evidence="3" id="KW-1185">Reference proteome</keyword>
<evidence type="ECO:0000256" key="1">
    <source>
        <dbReference type="PROSITE-ProRule" id="PRU00182"/>
    </source>
</evidence>